<dbReference type="AlphaFoldDB" id="A0A8J3QF01"/>
<sequence length="137" mass="15136">MTKVEALLAQIGDPEDDSTPAYDLVAELSEADQALVPELKMALWNFLKTQNFYGRDILADALAAVQGIEALPALLKVSTYDLGDDQDTLQSTIIDVMSLDTDRARVILDELDASDDAKLREVSKWAREMADSFLDNE</sequence>
<evidence type="ECO:0000313" key="2">
    <source>
        <dbReference type="Proteomes" id="UP000612899"/>
    </source>
</evidence>
<organism evidence="1 2">
    <name type="scientific">Rhizocola hellebori</name>
    <dbReference type="NCBI Taxonomy" id="1392758"/>
    <lineage>
        <taxon>Bacteria</taxon>
        <taxon>Bacillati</taxon>
        <taxon>Actinomycetota</taxon>
        <taxon>Actinomycetes</taxon>
        <taxon>Micromonosporales</taxon>
        <taxon>Micromonosporaceae</taxon>
        <taxon>Rhizocola</taxon>
    </lineage>
</organism>
<dbReference type="EMBL" id="BONY01000073">
    <property type="protein sequence ID" value="GIH09659.1"/>
    <property type="molecule type" value="Genomic_DNA"/>
</dbReference>
<name>A0A8J3QF01_9ACTN</name>
<protein>
    <submittedName>
        <fullName evidence="1">Uncharacterized protein</fullName>
    </submittedName>
</protein>
<proteinExistence type="predicted"/>
<reference evidence="1" key="1">
    <citation type="submission" date="2021-01" db="EMBL/GenBank/DDBJ databases">
        <title>Whole genome shotgun sequence of Rhizocola hellebori NBRC 109834.</title>
        <authorList>
            <person name="Komaki H."/>
            <person name="Tamura T."/>
        </authorList>
    </citation>
    <scope>NUCLEOTIDE SEQUENCE</scope>
    <source>
        <strain evidence="1">NBRC 109834</strain>
    </source>
</reference>
<comment type="caution">
    <text evidence="1">The sequence shown here is derived from an EMBL/GenBank/DDBJ whole genome shotgun (WGS) entry which is preliminary data.</text>
</comment>
<dbReference type="RefSeq" id="WP_203913391.1">
    <property type="nucleotide sequence ID" value="NZ_BONY01000073.1"/>
</dbReference>
<accession>A0A8J3QF01</accession>
<evidence type="ECO:0000313" key="1">
    <source>
        <dbReference type="EMBL" id="GIH09659.1"/>
    </source>
</evidence>
<keyword evidence="2" id="KW-1185">Reference proteome</keyword>
<gene>
    <name evidence="1" type="ORF">Rhe02_77260</name>
</gene>
<dbReference type="Proteomes" id="UP000612899">
    <property type="component" value="Unassembled WGS sequence"/>
</dbReference>